<evidence type="ECO:0000256" key="1">
    <source>
        <dbReference type="ARBA" id="ARBA00009690"/>
    </source>
</evidence>
<feature type="region of interest" description="Disordered" evidence="7">
    <location>
        <begin position="314"/>
        <end position="377"/>
    </location>
</feature>
<evidence type="ECO:0000256" key="3">
    <source>
        <dbReference type="ARBA" id="ARBA00023134"/>
    </source>
</evidence>
<dbReference type="InterPro" id="IPR003008">
    <property type="entry name" value="Tubulin_FtsZ_GTPase"/>
</dbReference>
<dbReference type="InterPro" id="IPR036525">
    <property type="entry name" value="Tubulin/FtsZ_GTPase_sf"/>
</dbReference>
<dbReference type="Proteomes" id="UP000500857">
    <property type="component" value="Chromosome"/>
</dbReference>
<dbReference type="InterPro" id="IPR037103">
    <property type="entry name" value="Tubulin/FtsZ-like_C"/>
</dbReference>
<dbReference type="CDD" id="cd02201">
    <property type="entry name" value="FtsZ_type1"/>
    <property type="match status" value="1"/>
</dbReference>
<comment type="similarity">
    <text evidence="1 5">Belongs to the FtsZ family.</text>
</comment>
<dbReference type="GO" id="GO:0005737">
    <property type="term" value="C:cytoplasm"/>
    <property type="evidence" value="ECO:0007669"/>
    <property type="project" value="UniProtKB-SubCell"/>
</dbReference>
<dbReference type="Gene3D" id="3.40.50.1440">
    <property type="entry name" value="Tubulin/FtsZ, GTPase domain"/>
    <property type="match status" value="1"/>
</dbReference>
<dbReference type="FunFam" id="3.40.50.1440:FF:000001">
    <property type="entry name" value="Cell division protein FtsZ"/>
    <property type="match status" value="1"/>
</dbReference>
<evidence type="ECO:0000256" key="6">
    <source>
        <dbReference type="NCBIfam" id="TIGR00065"/>
    </source>
</evidence>
<dbReference type="NCBIfam" id="TIGR00065">
    <property type="entry name" value="ftsZ"/>
    <property type="match status" value="1"/>
</dbReference>
<evidence type="ECO:0000256" key="5">
    <source>
        <dbReference type="HAMAP-Rule" id="MF_00909"/>
    </source>
</evidence>
<dbReference type="GO" id="GO:0005525">
    <property type="term" value="F:GTP binding"/>
    <property type="evidence" value="ECO:0007669"/>
    <property type="project" value="UniProtKB-UniRule"/>
</dbReference>
<name>A0A6H1U3Y3_9CYAN</name>
<dbReference type="SUPFAM" id="SSF55307">
    <property type="entry name" value="Tubulin C-terminal domain-like"/>
    <property type="match status" value="1"/>
</dbReference>
<keyword evidence="11" id="KW-1185">Reference proteome</keyword>
<dbReference type="InterPro" id="IPR018316">
    <property type="entry name" value="Tubulin/FtsZ_2-layer-sand-dom"/>
</dbReference>
<feature type="compositionally biased region" description="Pro residues" evidence="7">
    <location>
        <begin position="345"/>
        <end position="358"/>
    </location>
</feature>
<protein>
    <recommendedName>
        <fullName evidence="5 6">Cell division protein FtsZ</fullName>
    </recommendedName>
</protein>
<evidence type="ECO:0000259" key="8">
    <source>
        <dbReference type="SMART" id="SM00864"/>
    </source>
</evidence>
<feature type="binding site" evidence="5">
    <location>
        <position position="138"/>
    </location>
    <ligand>
        <name>GTP</name>
        <dbReference type="ChEBI" id="CHEBI:37565"/>
    </ligand>
</feature>
<feature type="compositionally biased region" description="Pro residues" evidence="7">
    <location>
        <begin position="321"/>
        <end position="333"/>
    </location>
</feature>
<dbReference type="GO" id="GO:0003924">
    <property type="term" value="F:GTPase activity"/>
    <property type="evidence" value="ECO:0007669"/>
    <property type="project" value="UniProtKB-UniRule"/>
</dbReference>
<keyword evidence="5" id="KW-0131">Cell cycle</keyword>
<feature type="binding site" evidence="5">
    <location>
        <position position="182"/>
    </location>
    <ligand>
        <name>GTP</name>
        <dbReference type="ChEBI" id="CHEBI:37565"/>
    </ligand>
</feature>
<evidence type="ECO:0000313" key="10">
    <source>
        <dbReference type="EMBL" id="QIZ73582.1"/>
    </source>
</evidence>
<keyword evidence="5 10" id="KW-0132">Cell division</keyword>
<gene>
    <name evidence="5 10" type="primary">ftsZ</name>
    <name evidence="10" type="ORF">HCG48_03805</name>
</gene>
<comment type="caution">
    <text evidence="5">Lacks conserved residue(s) required for the propagation of feature annotation.</text>
</comment>
<comment type="function">
    <text evidence="5">Essential cell division protein that forms a contractile ring structure (Z ring) at the future cell division site. The regulation of the ring assembly controls the timing and the location of cell division. One of the functions of the FtsZ ring is to recruit other cell division proteins to the septum to produce a new cell wall between the dividing cells. Binds GTP and shows GTPase activity.</text>
</comment>
<evidence type="ECO:0000256" key="4">
    <source>
        <dbReference type="ARBA" id="ARBA00023210"/>
    </source>
</evidence>
<dbReference type="Gene3D" id="3.30.1330.20">
    <property type="entry name" value="Tubulin/FtsZ, C-terminal domain"/>
    <property type="match status" value="1"/>
</dbReference>
<dbReference type="EMBL" id="CP051167">
    <property type="protein sequence ID" value="QIZ73582.1"/>
    <property type="molecule type" value="Genomic_DNA"/>
</dbReference>
<accession>A0A6H1U3Y3</accession>
<evidence type="ECO:0000256" key="7">
    <source>
        <dbReference type="SAM" id="MobiDB-lite"/>
    </source>
</evidence>
<feature type="domain" description="Tubulin/FtsZ GTPase" evidence="8">
    <location>
        <begin position="8"/>
        <end position="200"/>
    </location>
</feature>
<keyword evidence="2 5" id="KW-0547">Nucleotide-binding</keyword>
<evidence type="ECO:0000259" key="9">
    <source>
        <dbReference type="SMART" id="SM00865"/>
    </source>
</evidence>
<dbReference type="PANTHER" id="PTHR30314">
    <property type="entry name" value="CELL DIVISION PROTEIN FTSZ-RELATED"/>
    <property type="match status" value="1"/>
</dbReference>
<evidence type="ECO:0000313" key="11">
    <source>
        <dbReference type="Proteomes" id="UP000500857"/>
    </source>
</evidence>
<dbReference type="InterPro" id="IPR024757">
    <property type="entry name" value="FtsZ_C"/>
</dbReference>
<dbReference type="PRINTS" id="PR00423">
    <property type="entry name" value="CELLDVISFTSZ"/>
</dbReference>
<feature type="binding site" evidence="5">
    <location>
        <position position="134"/>
    </location>
    <ligand>
        <name>GTP</name>
        <dbReference type="ChEBI" id="CHEBI:37565"/>
    </ligand>
</feature>
<keyword evidence="4 5" id="KW-0717">Septation</keyword>
<dbReference type="InterPro" id="IPR008280">
    <property type="entry name" value="Tub_FtsZ_C"/>
</dbReference>
<dbReference type="InterPro" id="IPR045061">
    <property type="entry name" value="FtsZ/CetZ"/>
</dbReference>
<evidence type="ECO:0000256" key="2">
    <source>
        <dbReference type="ARBA" id="ARBA00022741"/>
    </source>
</evidence>
<dbReference type="GO" id="GO:0043093">
    <property type="term" value="P:FtsZ-dependent cytokinesis"/>
    <property type="evidence" value="ECO:0007669"/>
    <property type="project" value="UniProtKB-UniRule"/>
</dbReference>
<comment type="subunit">
    <text evidence="5">Homodimer. Polymerizes to form a dynamic ring structure in a strictly GTP-dependent manner. Interacts directly with several other division proteins.</text>
</comment>
<proteinExistence type="inferred from homology"/>
<reference evidence="10 11" key="1">
    <citation type="submission" date="2020-04" db="EMBL/GenBank/DDBJ databases">
        <authorList>
            <person name="Basu S."/>
            <person name="Maruthanayagam V."/>
            <person name="Chakraborty S."/>
            <person name="Pramanik A."/>
            <person name="Mukherjee J."/>
            <person name="Brink B."/>
        </authorList>
    </citation>
    <scope>NUCLEOTIDE SEQUENCE [LARGE SCALE GENOMIC DNA]</scope>
    <source>
        <strain evidence="10 11">AP17</strain>
    </source>
</reference>
<sequence>MVRNRVVNIKAIGVGGGACNAINRAIARNLSGVEFIAVNTDVQALSQVRADRCIQIGDRLTQGLGTGGNAELGYKAADRDREKIADALKDSDLVFVTAAMGGGTGTGAAPVVAEVAKSMGALTVAVVTRPFTFEGKRRAGIAQQGIEVLQSRVDTPIAIANDKILSLISPDTPMQEAFGVADDILIQGIQGVSDIITIPGIVNVDFADVRSVMANAGSARLGIGVGFGQSRATDAVLNATSSPLLDASISGARGVVLNITGGNDLTLHEVHAAAEAIYEVVDRDANIIFGTVVDDRLDDEVRITVIATGFEAGQAQSTHPVRPPVATTPPKPTQPVRQPLKPTLQAPPPPPPPTPAPTPDGLDLPNFRQQRRSRQGF</sequence>
<dbReference type="GO" id="GO:0032153">
    <property type="term" value="C:cell division site"/>
    <property type="evidence" value="ECO:0007669"/>
    <property type="project" value="UniProtKB-UniRule"/>
</dbReference>
<keyword evidence="5" id="KW-0963">Cytoplasm</keyword>
<dbReference type="GO" id="GO:0051258">
    <property type="term" value="P:protein polymerization"/>
    <property type="evidence" value="ECO:0007669"/>
    <property type="project" value="UniProtKB-UniRule"/>
</dbReference>
<dbReference type="KEGG" id="oxy:HCG48_03805"/>
<dbReference type="GO" id="GO:0000917">
    <property type="term" value="P:division septum assembly"/>
    <property type="evidence" value="ECO:0007669"/>
    <property type="project" value="UniProtKB-KW"/>
</dbReference>
<dbReference type="SMART" id="SM00865">
    <property type="entry name" value="Tubulin_C"/>
    <property type="match status" value="1"/>
</dbReference>
<keyword evidence="3 5" id="KW-0342">GTP-binding</keyword>
<organism evidence="10 11">
    <name type="scientific">Oxynema aestuarii AP17</name>
    <dbReference type="NCBI Taxonomy" id="2064643"/>
    <lineage>
        <taxon>Bacteria</taxon>
        <taxon>Bacillati</taxon>
        <taxon>Cyanobacteriota</taxon>
        <taxon>Cyanophyceae</taxon>
        <taxon>Oscillatoriophycideae</taxon>
        <taxon>Oscillatoriales</taxon>
        <taxon>Oscillatoriaceae</taxon>
        <taxon>Oxynema</taxon>
        <taxon>Oxynema aestuarii</taxon>
    </lineage>
</organism>
<dbReference type="Pfam" id="PF00091">
    <property type="entry name" value="Tubulin"/>
    <property type="match status" value="1"/>
</dbReference>
<feature type="domain" description="Tubulin/FtsZ 2-layer sandwich" evidence="9">
    <location>
        <begin position="202"/>
        <end position="319"/>
    </location>
</feature>
<dbReference type="AlphaFoldDB" id="A0A6H1U3Y3"/>
<dbReference type="Pfam" id="PF12327">
    <property type="entry name" value="FtsZ_C"/>
    <property type="match status" value="1"/>
</dbReference>
<dbReference type="PANTHER" id="PTHR30314:SF3">
    <property type="entry name" value="MITOCHONDRIAL DIVISION PROTEIN FSZA"/>
    <property type="match status" value="1"/>
</dbReference>
<dbReference type="InterPro" id="IPR000158">
    <property type="entry name" value="Cell_div_FtsZ"/>
</dbReference>
<dbReference type="HAMAP" id="MF_00909">
    <property type="entry name" value="FtsZ"/>
    <property type="match status" value="1"/>
</dbReference>
<feature type="binding site" evidence="5">
    <location>
        <begin position="103"/>
        <end position="105"/>
    </location>
    <ligand>
        <name>GTP</name>
        <dbReference type="ChEBI" id="CHEBI:37565"/>
    </ligand>
</feature>
<dbReference type="SUPFAM" id="SSF52490">
    <property type="entry name" value="Tubulin nucleotide-binding domain-like"/>
    <property type="match status" value="1"/>
</dbReference>
<dbReference type="SMART" id="SM00864">
    <property type="entry name" value="Tubulin"/>
    <property type="match status" value="1"/>
</dbReference>
<comment type="subcellular location">
    <subcellularLocation>
        <location evidence="5">Cytoplasm</location>
    </subcellularLocation>
    <text evidence="5">Assembles at midcell at the inner surface of the cytoplasmic membrane.</text>
</comment>